<evidence type="ECO:0000256" key="1">
    <source>
        <dbReference type="SAM" id="SignalP"/>
    </source>
</evidence>
<dbReference type="SUPFAM" id="SSF53474">
    <property type="entry name" value="alpha/beta-Hydrolases"/>
    <property type="match status" value="1"/>
</dbReference>
<dbReference type="Gene3D" id="3.40.50.1820">
    <property type="entry name" value="alpha/beta hydrolase"/>
    <property type="match status" value="1"/>
</dbReference>
<dbReference type="InterPro" id="IPR050583">
    <property type="entry name" value="Mycobacterial_A85_antigen"/>
</dbReference>
<dbReference type="PANTHER" id="PTHR48098:SF3">
    <property type="entry name" value="IRON(III) ENTEROBACTIN ESTERASE"/>
    <property type="match status" value="1"/>
</dbReference>
<dbReference type="OrthoDB" id="184793at2759"/>
<dbReference type="InterPro" id="IPR029058">
    <property type="entry name" value="AB_hydrolase_fold"/>
</dbReference>
<keyword evidence="3" id="KW-1185">Reference proteome</keyword>
<keyword evidence="1" id="KW-0732">Signal</keyword>
<dbReference type="PANTHER" id="PTHR48098">
    <property type="entry name" value="ENTEROCHELIN ESTERASE-RELATED"/>
    <property type="match status" value="1"/>
</dbReference>
<proteinExistence type="predicted"/>
<dbReference type="Pfam" id="PF00756">
    <property type="entry name" value="Esterase"/>
    <property type="match status" value="1"/>
</dbReference>
<evidence type="ECO:0000313" key="3">
    <source>
        <dbReference type="Proteomes" id="UP000660729"/>
    </source>
</evidence>
<dbReference type="AlphaFoldDB" id="A0A8H6RU73"/>
<feature type="chain" id="PRO_5034010002" evidence="1">
    <location>
        <begin position="22"/>
        <end position="690"/>
    </location>
</feature>
<dbReference type="Proteomes" id="UP000660729">
    <property type="component" value="Unassembled WGS sequence"/>
</dbReference>
<accession>A0A8H6RU73</accession>
<protein>
    <submittedName>
        <fullName evidence="2">Uncharacterized protein</fullName>
    </submittedName>
</protein>
<dbReference type="InterPro" id="IPR000801">
    <property type="entry name" value="Esterase-like"/>
</dbReference>
<evidence type="ECO:0000313" key="2">
    <source>
        <dbReference type="EMBL" id="KAF7197314.1"/>
    </source>
</evidence>
<reference evidence="2" key="1">
    <citation type="submission" date="2020-04" db="EMBL/GenBank/DDBJ databases">
        <title>Draft genome resource of the tomato pathogen Pseudocercospora fuligena.</title>
        <authorList>
            <person name="Zaccaron A."/>
        </authorList>
    </citation>
    <scope>NUCLEOTIDE SEQUENCE</scope>
    <source>
        <strain evidence="2">PF001</strain>
    </source>
</reference>
<feature type="signal peptide" evidence="1">
    <location>
        <begin position="1"/>
        <end position="21"/>
    </location>
</feature>
<name>A0A8H6RU73_9PEZI</name>
<dbReference type="EMBL" id="JABCIY010000016">
    <property type="protein sequence ID" value="KAF7197314.1"/>
    <property type="molecule type" value="Genomic_DNA"/>
</dbReference>
<comment type="caution">
    <text evidence="2">The sequence shown here is derived from an EMBL/GenBank/DDBJ whole genome shotgun (WGS) entry which is preliminary data.</text>
</comment>
<sequence length="690" mass="77117">MLALFFFSLLAAATSLQSGVAKREEKHKLNIKVSVDDGVLKHGVDGRIVLLFSPDDLEPLNNTSPYSTPNKFFGLNVFGFGSESTVTFSGGKSDNTDFGIFGWPTRDLDDVPKGKYQIQAFLTKYENVTRSDGSMISVHFPCNDGGRMPNGNGSLATPAQHIEITGESQQINLTFNETIGPKANEKTNPEDVSSCAQGNYEDLELLKYVKIRSKLLSEFWQRDMYVAATVLLPPKYNLHDTKKRYPVVYCQGHFEGIFGFDGYPRYGPFVARWNNGTLPGPNGTADVAMPEMIMVKFRHENPFYDDSYAVNTANLGPWGDALNDELISHIDDTFNTIAKPHARLLTGGSTGGWESLANLVFQPDLFGATITSYPDPIDFSRFQTIDIYHDKNAFRSENGSANGIARVFLPNGTVVYLTDTENMNHYELVFGTKTRSLQQLDIFAAVFGVQGLNGYPLEPYDKLTGEIYPGSTELWRSMDLTDYIISNWSRLGQVLRDRIFIYVGTHDDYYLDRAVHEFQRKTEAKGGPNWANITILINGTHGTEYQNLTIWENIRVLGNWIKDHAGEKGKLLDEVAAKSPRGNIWSEVIKRGGHQAALDRQAPPIIEAQENHLIRASTVGRWDPGVKLKAQWFIDGKSSGDALDVKQEDTIIFKPAESHGAGRRMQLKVTGRKRGYVEETRESNFVTLVT</sequence>
<organism evidence="2 3">
    <name type="scientific">Pseudocercospora fuligena</name>
    <dbReference type="NCBI Taxonomy" id="685502"/>
    <lineage>
        <taxon>Eukaryota</taxon>
        <taxon>Fungi</taxon>
        <taxon>Dikarya</taxon>
        <taxon>Ascomycota</taxon>
        <taxon>Pezizomycotina</taxon>
        <taxon>Dothideomycetes</taxon>
        <taxon>Dothideomycetidae</taxon>
        <taxon>Mycosphaerellales</taxon>
        <taxon>Mycosphaerellaceae</taxon>
        <taxon>Pseudocercospora</taxon>
    </lineage>
</organism>
<gene>
    <name evidence="2" type="ORF">HII31_01365</name>
</gene>